<evidence type="ECO:0000256" key="1">
    <source>
        <dbReference type="ARBA" id="ARBA00009656"/>
    </source>
</evidence>
<dbReference type="Pfam" id="PF02037">
    <property type="entry name" value="SAP"/>
    <property type="match status" value="1"/>
</dbReference>
<name>A0ABR2YYQ2_9CHLO</name>
<gene>
    <name evidence="4" type="ORF">WJX75_003536</name>
</gene>
<dbReference type="PANTHER" id="PTHR33403:SF31">
    <property type="entry name" value="PROTEIN SPIRAL1-LIKE 1"/>
    <property type="match status" value="1"/>
</dbReference>
<protein>
    <recommendedName>
        <fullName evidence="3">SAP domain-containing protein</fullName>
    </recommendedName>
</protein>
<evidence type="ECO:0000313" key="4">
    <source>
        <dbReference type="EMBL" id="KAK9916510.1"/>
    </source>
</evidence>
<accession>A0ABR2YYQ2</accession>
<keyword evidence="5" id="KW-1185">Reference proteome</keyword>
<organism evidence="4 5">
    <name type="scientific">Coccomyxa subellipsoidea</name>
    <dbReference type="NCBI Taxonomy" id="248742"/>
    <lineage>
        <taxon>Eukaryota</taxon>
        <taxon>Viridiplantae</taxon>
        <taxon>Chlorophyta</taxon>
        <taxon>core chlorophytes</taxon>
        <taxon>Trebouxiophyceae</taxon>
        <taxon>Trebouxiophyceae incertae sedis</taxon>
        <taxon>Coccomyxaceae</taxon>
        <taxon>Coccomyxa</taxon>
    </lineage>
</organism>
<evidence type="ECO:0000256" key="2">
    <source>
        <dbReference type="SAM" id="MobiDB-lite"/>
    </source>
</evidence>
<proteinExistence type="inferred from homology"/>
<feature type="region of interest" description="Disordered" evidence="2">
    <location>
        <begin position="148"/>
        <end position="175"/>
    </location>
</feature>
<dbReference type="Proteomes" id="UP001491310">
    <property type="component" value="Unassembled WGS sequence"/>
</dbReference>
<evidence type="ECO:0000259" key="3">
    <source>
        <dbReference type="PROSITE" id="PS50800"/>
    </source>
</evidence>
<dbReference type="PROSITE" id="PS50800">
    <property type="entry name" value="SAP"/>
    <property type="match status" value="1"/>
</dbReference>
<comment type="similarity">
    <text evidence="1">Belongs to the SPIRAL1 family.</text>
</comment>
<dbReference type="EMBL" id="JALJOT010000003">
    <property type="protein sequence ID" value="KAK9916510.1"/>
    <property type="molecule type" value="Genomic_DNA"/>
</dbReference>
<dbReference type="InterPro" id="IPR039613">
    <property type="entry name" value="SPR1/2/3/4/5"/>
</dbReference>
<dbReference type="PANTHER" id="PTHR33403">
    <property type="entry name" value="SPR1"/>
    <property type="match status" value="1"/>
</dbReference>
<sequence>MDPIALDDSLKGLLLKDLRIQCRARGVSPAGSRESLIQRIKEHMIETQDYTMKAEGTVPEPAAQTGSGPGAFGVGEGPHGNNYGRPEGQNVGNFLTDRPSSRVLAAPGGASQIFFGEDVPEAKKAALPTVNIDATGSNSLYMGAKHEDTGASKSNNYGRPEGQNVGNFLTDRSSSRVLAPPGGASQIFFG</sequence>
<feature type="domain" description="SAP" evidence="3">
    <location>
        <begin position="10"/>
        <end position="44"/>
    </location>
</feature>
<feature type="compositionally biased region" description="Polar residues" evidence="2">
    <location>
        <begin position="164"/>
        <end position="175"/>
    </location>
</feature>
<evidence type="ECO:0000313" key="5">
    <source>
        <dbReference type="Proteomes" id="UP001491310"/>
    </source>
</evidence>
<comment type="caution">
    <text evidence="4">The sequence shown here is derived from an EMBL/GenBank/DDBJ whole genome shotgun (WGS) entry which is preliminary data.</text>
</comment>
<dbReference type="InterPro" id="IPR003034">
    <property type="entry name" value="SAP_dom"/>
</dbReference>
<reference evidence="4 5" key="1">
    <citation type="journal article" date="2024" name="Nat. Commun.">
        <title>Phylogenomics reveals the evolutionary origins of lichenization in chlorophyte algae.</title>
        <authorList>
            <person name="Puginier C."/>
            <person name="Libourel C."/>
            <person name="Otte J."/>
            <person name="Skaloud P."/>
            <person name="Haon M."/>
            <person name="Grisel S."/>
            <person name="Petersen M."/>
            <person name="Berrin J.G."/>
            <person name="Delaux P.M."/>
            <person name="Dal Grande F."/>
            <person name="Keller J."/>
        </authorList>
    </citation>
    <scope>NUCLEOTIDE SEQUENCE [LARGE SCALE GENOMIC DNA]</scope>
    <source>
        <strain evidence="4 5">SAG 216-7</strain>
    </source>
</reference>